<dbReference type="Gene3D" id="3.20.20.150">
    <property type="entry name" value="Divalent-metal-dependent TIM barrel enzymes"/>
    <property type="match status" value="1"/>
</dbReference>
<dbReference type="AlphaFoldDB" id="A0A6N9TRD7"/>
<dbReference type="NCBIfam" id="NF003818">
    <property type="entry name" value="PRK05409.1"/>
    <property type="match status" value="1"/>
</dbReference>
<dbReference type="RefSeq" id="WP_163107711.1">
    <property type="nucleotide sequence ID" value="NZ_JAAAWO010000016.1"/>
</dbReference>
<sequence length="283" mass="31754">MNNVKGAGLGFRREMLDELFPTLPKEVDFWEVAPENWIPLGGIYQKQFEQATSQAPFSTHGLSLSIGSSDKLDVEFIKTVKQFLDANNIGLYSEHLSYCSGNGHMYDLMPIPFTEEAVKHVVSRIRQVQDMLERPLVLENVSYYIAPDQDISELEFTNAVLSESDCSMLLDVNNVYVNSINQNYSPHEFIKGLPSHKIVYGHIAGHYDEAADLKVDTHGADVIEPVWELLDYAYSVHGVYPTLLERDFNIPCVDNLLNEVRKIKAIQSKHASSGNTSSSRGVA</sequence>
<accession>A0A6N9TRD7</accession>
<dbReference type="PANTHER" id="PTHR42194:SF1">
    <property type="entry name" value="UPF0276 PROTEIN HI_1600"/>
    <property type="match status" value="1"/>
</dbReference>
<evidence type="ECO:0000313" key="2">
    <source>
        <dbReference type="Proteomes" id="UP000471381"/>
    </source>
</evidence>
<reference evidence="1 2" key="1">
    <citation type="submission" date="2020-01" db="EMBL/GenBank/DDBJ databases">
        <title>Genomes of bacteria type strains.</title>
        <authorList>
            <person name="Chen J."/>
            <person name="Zhu S."/>
            <person name="Yang J."/>
        </authorList>
    </citation>
    <scope>NUCLEOTIDE SEQUENCE [LARGE SCALE GENOMIC DNA]</scope>
    <source>
        <strain evidence="1 2">LMG 24078</strain>
    </source>
</reference>
<dbReference type="Proteomes" id="UP000471381">
    <property type="component" value="Unassembled WGS sequence"/>
</dbReference>
<dbReference type="PANTHER" id="PTHR42194">
    <property type="entry name" value="UPF0276 PROTEIN HI_1600"/>
    <property type="match status" value="1"/>
</dbReference>
<dbReference type="Pfam" id="PF05114">
    <property type="entry name" value="MbnB_TglH_ChrH"/>
    <property type="match status" value="1"/>
</dbReference>
<comment type="caution">
    <text evidence="1">The sequence shown here is derived from an EMBL/GenBank/DDBJ whole genome shotgun (WGS) entry which is preliminary data.</text>
</comment>
<dbReference type="SUPFAM" id="SSF51658">
    <property type="entry name" value="Xylose isomerase-like"/>
    <property type="match status" value="1"/>
</dbReference>
<gene>
    <name evidence="1" type="ORF">GTQ48_16905</name>
</gene>
<dbReference type="InterPro" id="IPR007801">
    <property type="entry name" value="MbnB/TglH/ChrH"/>
</dbReference>
<organism evidence="1 2">
    <name type="scientific">Alteromonas genovensis</name>
    <dbReference type="NCBI Taxonomy" id="471225"/>
    <lineage>
        <taxon>Bacteria</taxon>
        <taxon>Pseudomonadati</taxon>
        <taxon>Pseudomonadota</taxon>
        <taxon>Gammaproteobacteria</taxon>
        <taxon>Alteromonadales</taxon>
        <taxon>Alteromonadaceae</taxon>
        <taxon>Alteromonas/Salinimonas group</taxon>
        <taxon>Alteromonas</taxon>
    </lineage>
</organism>
<protein>
    <submittedName>
        <fullName evidence="1">DUF692 family protein</fullName>
    </submittedName>
</protein>
<dbReference type="EMBL" id="JAAAWO010000016">
    <property type="protein sequence ID" value="NDW17198.1"/>
    <property type="molecule type" value="Genomic_DNA"/>
</dbReference>
<evidence type="ECO:0000313" key="1">
    <source>
        <dbReference type="EMBL" id="NDW17198.1"/>
    </source>
</evidence>
<keyword evidence="2" id="KW-1185">Reference proteome</keyword>
<name>A0A6N9TRD7_9ALTE</name>
<proteinExistence type="predicted"/>
<dbReference type="InterPro" id="IPR036237">
    <property type="entry name" value="Xyl_isomerase-like_sf"/>
</dbReference>